<comment type="caution">
    <text evidence="1">The sequence shown here is derived from an EMBL/GenBank/DDBJ whole genome shotgun (WGS) entry which is preliminary data.</text>
</comment>
<gene>
    <name evidence="1" type="ORF">LTS18_011524</name>
</gene>
<accession>A0ACC3DK79</accession>
<protein>
    <submittedName>
        <fullName evidence="1">Uncharacterized protein</fullName>
    </submittedName>
</protein>
<dbReference type="EMBL" id="JAWDJW010003346">
    <property type="protein sequence ID" value="KAK3076968.1"/>
    <property type="molecule type" value="Genomic_DNA"/>
</dbReference>
<evidence type="ECO:0000313" key="1">
    <source>
        <dbReference type="EMBL" id="KAK3076968.1"/>
    </source>
</evidence>
<name>A0ACC3DK79_9PEZI</name>
<feature type="non-terminal residue" evidence="1">
    <location>
        <position position="56"/>
    </location>
</feature>
<evidence type="ECO:0000313" key="2">
    <source>
        <dbReference type="Proteomes" id="UP001186974"/>
    </source>
</evidence>
<keyword evidence="2" id="KW-1185">Reference proteome</keyword>
<dbReference type="Proteomes" id="UP001186974">
    <property type="component" value="Unassembled WGS sequence"/>
</dbReference>
<proteinExistence type="predicted"/>
<organism evidence="1 2">
    <name type="scientific">Coniosporium uncinatum</name>
    <dbReference type="NCBI Taxonomy" id="93489"/>
    <lineage>
        <taxon>Eukaryota</taxon>
        <taxon>Fungi</taxon>
        <taxon>Dikarya</taxon>
        <taxon>Ascomycota</taxon>
        <taxon>Pezizomycotina</taxon>
        <taxon>Dothideomycetes</taxon>
        <taxon>Dothideomycetes incertae sedis</taxon>
        <taxon>Coniosporium</taxon>
    </lineage>
</organism>
<sequence length="56" mass="5918">MPANTKRKREQIDDAGEEASTAKKAKPNGATTTKAAKPKAVPKPNKAPAPPRPKKV</sequence>
<reference evidence="1" key="1">
    <citation type="submission" date="2024-09" db="EMBL/GenBank/DDBJ databases">
        <title>Black Yeasts Isolated from many extreme environments.</title>
        <authorList>
            <person name="Coleine C."/>
            <person name="Stajich J.E."/>
            <person name="Selbmann L."/>
        </authorList>
    </citation>
    <scope>NUCLEOTIDE SEQUENCE</scope>
    <source>
        <strain evidence="1">CCFEE 5737</strain>
    </source>
</reference>